<dbReference type="AlphaFoldDB" id="X1UDK0"/>
<accession>X1UDK0</accession>
<reference evidence="1" key="1">
    <citation type="journal article" date="2014" name="Front. Microbiol.">
        <title>High frequency of phylogenetically diverse reductive dehalogenase-homologous genes in deep subseafloor sedimentary metagenomes.</title>
        <authorList>
            <person name="Kawai M."/>
            <person name="Futagami T."/>
            <person name="Toyoda A."/>
            <person name="Takaki Y."/>
            <person name="Nishi S."/>
            <person name="Hori S."/>
            <person name="Arai W."/>
            <person name="Tsubouchi T."/>
            <person name="Morono Y."/>
            <person name="Uchiyama I."/>
            <person name="Ito T."/>
            <person name="Fujiyama A."/>
            <person name="Inagaki F."/>
            <person name="Takami H."/>
        </authorList>
    </citation>
    <scope>NUCLEOTIDE SEQUENCE</scope>
    <source>
        <strain evidence="1">Expedition CK06-06</strain>
    </source>
</reference>
<evidence type="ECO:0000313" key="1">
    <source>
        <dbReference type="EMBL" id="GAI90429.1"/>
    </source>
</evidence>
<comment type="caution">
    <text evidence="1">The sequence shown here is derived from an EMBL/GenBank/DDBJ whole genome shotgun (WGS) entry which is preliminary data.</text>
</comment>
<organism evidence="1">
    <name type="scientific">marine sediment metagenome</name>
    <dbReference type="NCBI Taxonomy" id="412755"/>
    <lineage>
        <taxon>unclassified sequences</taxon>
        <taxon>metagenomes</taxon>
        <taxon>ecological metagenomes</taxon>
    </lineage>
</organism>
<dbReference type="EMBL" id="BARW01024308">
    <property type="protein sequence ID" value="GAI90429.1"/>
    <property type="molecule type" value="Genomic_DNA"/>
</dbReference>
<name>X1UDK0_9ZZZZ</name>
<feature type="non-terminal residue" evidence="1">
    <location>
        <position position="156"/>
    </location>
</feature>
<proteinExistence type="predicted"/>
<sequence>MIITGIEVIRGNPEVAPITNNPGFLVEVAPPGKLEVTYGQTLRITTSFDYRGPAQTATLYGAIGNRGFFGFGEILANQASIEVPESPADFTPCVASVDVPITSEISPGTDYDLYVKIKEYPEAGLPEVDDVIDIVGVAPEFELVEYIIYPQAYLWE</sequence>
<protein>
    <submittedName>
        <fullName evidence="1">Uncharacterized protein</fullName>
    </submittedName>
</protein>
<gene>
    <name evidence="1" type="ORF">S12H4_40107</name>
</gene>